<evidence type="ECO:0000259" key="12">
    <source>
        <dbReference type="Pfam" id="PF03544"/>
    </source>
</evidence>
<dbReference type="NCBIfam" id="TIGR01352">
    <property type="entry name" value="tonB_Cterm"/>
    <property type="match status" value="1"/>
</dbReference>
<evidence type="ECO:0000256" key="6">
    <source>
        <dbReference type="ARBA" id="ARBA00022692"/>
    </source>
</evidence>
<evidence type="ECO:0000256" key="9">
    <source>
        <dbReference type="ARBA" id="ARBA00023136"/>
    </source>
</evidence>
<dbReference type="InterPro" id="IPR006260">
    <property type="entry name" value="TonB/TolA_C"/>
</dbReference>
<evidence type="ECO:0000256" key="7">
    <source>
        <dbReference type="ARBA" id="ARBA00022927"/>
    </source>
</evidence>
<dbReference type="OrthoDB" id="9792439at2"/>
<dbReference type="SUPFAM" id="SSF74653">
    <property type="entry name" value="TolA/TonB C-terminal domain"/>
    <property type="match status" value="1"/>
</dbReference>
<dbReference type="GO" id="GO:0015031">
    <property type="term" value="P:protein transport"/>
    <property type="evidence" value="ECO:0007669"/>
    <property type="project" value="UniProtKB-KW"/>
</dbReference>
<dbReference type="EMBL" id="FMYK01000004">
    <property type="protein sequence ID" value="SDC34599.1"/>
    <property type="molecule type" value="Genomic_DNA"/>
</dbReference>
<evidence type="ECO:0000256" key="3">
    <source>
        <dbReference type="ARBA" id="ARBA00022448"/>
    </source>
</evidence>
<evidence type="ECO:0000313" key="13">
    <source>
        <dbReference type="EMBL" id="SDC34599.1"/>
    </source>
</evidence>
<keyword evidence="7" id="KW-0653">Protein transport</keyword>
<feature type="transmembrane region" description="Helical" evidence="11">
    <location>
        <begin position="17"/>
        <end position="35"/>
    </location>
</feature>
<comment type="subcellular location">
    <subcellularLocation>
        <location evidence="1">Cell inner membrane</location>
        <topology evidence="1">Single-pass membrane protein</topology>
        <orientation evidence="1">Periplasmic side</orientation>
    </subcellularLocation>
</comment>
<dbReference type="PANTHER" id="PTHR33446">
    <property type="entry name" value="PROTEIN TONB-RELATED"/>
    <property type="match status" value="1"/>
</dbReference>
<keyword evidence="3" id="KW-0813">Transport</keyword>
<proteinExistence type="inferred from homology"/>
<reference evidence="14" key="1">
    <citation type="submission" date="2016-09" db="EMBL/GenBank/DDBJ databases">
        <authorList>
            <person name="Varghese N."/>
            <person name="Submissions S."/>
        </authorList>
    </citation>
    <scope>NUCLEOTIDE SEQUENCE [LARGE SCALE GENOMIC DNA]</scope>
    <source>
        <strain evidence="14">ANC 3699</strain>
    </source>
</reference>
<feature type="compositionally biased region" description="Low complexity" evidence="10">
    <location>
        <begin position="121"/>
        <end position="147"/>
    </location>
</feature>
<dbReference type="RefSeq" id="WP_092619294.1">
    <property type="nucleotide sequence ID" value="NZ_FMYK01000004.1"/>
</dbReference>
<keyword evidence="6 11" id="KW-0812">Transmembrane</keyword>
<sequence length="256" mass="28687">MGQSSLTSSPNSKKPKIIAAIVAVVVAHTGVLWALSHMEPLQLRPLEPTPPVKVKFVKIAEKPIPEPIKPKPKPKPEPKPEPKKEKPKPKQVKIAEKTQEAPKKKEKVQQTKKQTDRTEQEQNNTQKLTTTTTTTTTTQRTQQTQTEQKNDKPDEKPKEKVDNTPRNLGDAASVAWKSKPKPRLKAKDLEDVTNSVVIIRIDVDEKGRIKARIKQSSGSPKVDKEVIRAVQAARFQPYTENGVAVPFFAEQPFQLQ</sequence>
<feature type="compositionally biased region" description="Basic and acidic residues" evidence="10">
    <location>
        <begin position="93"/>
        <end position="120"/>
    </location>
</feature>
<feature type="region of interest" description="Disordered" evidence="10">
    <location>
        <begin position="59"/>
        <end position="187"/>
    </location>
</feature>
<gene>
    <name evidence="13" type="ORF">SAMN05421749_104189</name>
</gene>
<evidence type="ECO:0000256" key="10">
    <source>
        <dbReference type="SAM" id="MobiDB-lite"/>
    </source>
</evidence>
<dbReference type="GO" id="GO:0031992">
    <property type="term" value="F:energy transducer activity"/>
    <property type="evidence" value="ECO:0007669"/>
    <property type="project" value="TreeGrafter"/>
</dbReference>
<accession>A0A1G6KU29</accession>
<dbReference type="Pfam" id="PF03544">
    <property type="entry name" value="TonB_C"/>
    <property type="match status" value="1"/>
</dbReference>
<evidence type="ECO:0000256" key="2">
    <source>
        <dbReference type="ARBA" id="ARBA00006555"/>
    </source>
</evidence>
<dbReference type="InterPro" id="IPR051045">
    <property type="entry name" value="TonB-dependent_transducer"/>
</dbReference>
<feature type="domain" description="TonB C-terminal" evidence="12">
    <location>
        <begin position="196"/>
        <end position="253"/>
    </location>
</feature>
<evidence type="ECO:0000256" key="5">
    <source>
        <dbReference type="ARBA" id="ARBA00022519"/>
    </source>
</evidence>
<keyword evidence="4" id="KW-1003">Cell membrane</keyword>
<comment type="similarity">
    <text evidence="2">Belongs to the TonB family.</text>
</comment>
<dbReference type="AlphaFoldDB" id="A0A1G6KU29"/>
<feature type="compositionally biased region" description="Basic and acidic residues" evidence="10">
    <location>
        <begin position="74"/>
        <end position="84"/>
    </location>
</feature>
<dbReference type="Proteomes" id="UP000242317">
    <property type="component" value="Unassembled WGS sequence"/>
</dbReference>
<feature type="compositionally biased region" description="Basic and acidic residues" evidence="10">
    <location>
        <begin position="148"/>
        <end position="163"/>
    </location>
</feature>
<evidence type="ECO:0000256" key="1">
    <source>
        <dbReference type="ARBA" id="ARBA00004383"/>
    </source>
</evidence>
<keyword evidence="5" id="KW-0997">Cell inner membrane</keyword>
<name>A0A1G6KU29_9GAMM</name>
<keyword evidence="14" id="KW-1185">Reference proteome</keyword>
<keyword evidence="8 11" id="KW-1133">Transmembrane helix</keyword>
<organism evidence="13 14">
    <name type="scientific">Acinetobacter marinus</name>
    <dbReference type="NCBI Taxonomy" id="281375"/>
    <lineage>
        <taxon>Bacteria</taxon>
        <taxon>Pseudomonadati</taxon>
        <taxon>Pseudomonadota</taxon>
        <taxon>Gammaproteobacteria</taxon>
        <taxon>Moraxellales</taxon>
        <taxon>Moraxellaceae</taxon>
        <taxon>Acinetobacter</taxon>
    </lineage>
</organism>
<evidence type="ECO:0000256" key="11">
    <source>
        <dbReference type="SAM" id="Phobius"/>
    </source>
</evidence>
<dbReference type="GO" id="GO:0055085">
    <property type="term" value="P:transmembrane transport"/>
    <property type="evidence" value="ECO:0007669"/>
    <property type="project" value="InterPro"/>
</dbReference>
<evidence type="ECO:0000313" key="14">
    <source>
        <dbReference type="Proteomes" id="UP000242317"/>
    </source>
</evidence>
<evidence type="ECO:0000256" key="8">
    <source>
        <dbReference type="ARBA" id="ARBA00022989"/>
    </source>
</evidence>
<protein>
    <submittedName>
        <fullName evidence="13">Outer membrane transport energization protein TonB</fullName>
    </submittedName>
</protein>
<dbReference type="InterPro" id="IPR037682">
    <property type="entry name" value="TonB_C"/>
</dbReference>
<dbReference type="Gene3D" id="3.30.1150.10">
    <property type="match status" value="1"/>
</dbReference>
<dbReference type="PANTHER" id="PTHR33446:SF2">
    <property type="entry name" value="PROTEIN TONB"/>
    <property type="match status" value="1"/>
</dbReference>
<evidence type="ECO:0000256" key="4">
    <source>
        <dbReference type="ARBA" id="ARBA00022475"/>
    </source>
</evidence>
<dbReference type="GO" id="GO:0098797">
    <property type="term" value="C:plasma membrane protein complex"/>
    <property type="evidence" value="ECO:0007669"/>
    <property type="project" value="TreeGrafter"/>
</dbReference>
<keyword evidence="9 11" id="KW-0472">Membrane</keyword>